<dbReference type="InterPro" id="IPR037167">
    <property type="entry name" value="Peptidase_S11_C_sf"/>
</dbReference>
<dbReference type="SUPFAM" id="SSF56601">
    <property type="entry name" value="beta-lactamase/transpeptidase-like"/>
    <property type="match status" value="1"/>
</dbReference>
<evidence type="ECO:0000313" key="16">
    <source>
        <dbReference type="Proteomes" id="UP001564408"/>
    </source>
</evidence>
<dbReference type="RefSeq" id="WP_369666679.1">
    <property type="nucleotide sequence ID" value="NZ_JBDKXB010000007.1"/>
</dbReference>
<dbReference type="Proteomes" id="UP001564408">
    <property type="component" value="Unassembled WGS sequence"/>
</dbReference>
<dbReference type="GO" id="GO:0004180">
    <property type="term" value="F:carboxypeptidase activity"/>
    <property type="evidence" value="ECO:0007669"/>
    <property type="project" value="UniProtKB-KW"/>
</dbReference>
<evidence type="ECO:0000256" key="12">
    <source>
        <dbReference type="ARBA" id="ARBA00034000"/>
    </source>
</evidence>
<protein>
    <recommendedName>
        <fullName evidence="4">serine-type D-Ala-D-Ala carboxypeptidase</fullName>
        <ecNumber evidence="4">3.4.16.4</ecNumber>
    </recommendedName>
</protein>
<keyword evidence="7" id="KW-0732">Signal</keyword>
<dbReference type="PANTHER" id="PTHR21581">
    <property type="entry name" value="D-ALANYL-D-ALANINE CARBOXYPEPTIDASE"/>
    <property type="match status" value="1"/>
</dbReference>
<evidence type="ECO:0000256" key="9">
    <source>
        <dbReference type="ARBA" id="ARBA00022960"/>
    </source>
</evidence>
<evidence type="ECO:0000256" key="4">
    <source>
        <dbReference type="ARBA" id="ARBA00012448"/>
    </source>
</evidence>
<feature type="domain" description="Peptidase S11 D-Ala-D-Ala carboxypeptidase A C-terminal" evidence="14">
    <location>
        <begin position="274"/>
        <end position="364"/>
    </location>
</feature>
<dbReference type="Pfam" id="PF00768">
    <property type="entry name" value="Peptidase_S11"/>
    <property type="match status" value="1"/>
</dbReference>
<comment type="caution">
    <text evidence="15">The sequence shown here is derived from an EMBL/GenBank/DDBJ whole genome shotgun (WGS) entry which is preliminary data.</text>
</comment>
<accession>A0ABV4BDC8</accession>
<gene>
    <name evidence="15" type="ORF">ABC977_07690</name>
</gene>
<dbReference type="PRINTS" id="PR00725">
    <property type="entry name" value="DADACBPTASE1"/>
</dbReference>
<comment type="catalytic activity">
    <reaction evidence="12">
        <text>Preferential cleavage: (Ac)2-L-Lys-D-Ala-|-D-Ala. Also transpeptidation of peptidyl-alanyl moieties that are N-acyl substituents of D-alanine.</text>
        <dbReference type="EC" id="3.4.16.4"/>
    </reaction>
</comment>
<keyword evidence="9" id="KW-0133">Cell shape</keyword>
<proteinExistence type="inferred from homology"/>
<dbReference type="SMART" id="SM00936">
    <property type="entry name" value="PBP5_C"/>
    <property type="match status" value="1"/>
</dbReference>
<reference evidence="15 16" key="1">
    <citation type="submission" date="2024-05" db="EMBL/GenBank/DDBJ databases">
        <title>Genome Sequence and Characterization of the New Strain Purple Sulfur Bacterium of Genus Thioalkalicoccus.</title>
        <authorList>
            <person name="Bryantseva I.A."/>
            <person name="Kyndt J.A."/>
            <person name="Imhoff J.F."/>
        </authorList>
    </citation>
    <scope>NUCLEOTIDE SEQUENCE [LARGE SCALE GENOMIC DNA]</scope>
    <source>
        <strain evidence="15 16">Um2</strain>
    </source>
</reference>
<evidence type="ECO:0000256" key="3">
    <source>
        <dbReference type="ARBA" id="ARBA00007164"/>
    </source>
</evidence>
<dbReference type="Gene3D" id="3.40.710.10">
    <property type="entry name" value="DD-peptidase/beta-lactamase superfamily"/>
    <property type="match status" value="1"/>
</dbReference>
<keyword evidence="11" id="KW-0961">Cell wall biogenesis/degradation</keyword>
<keyword evidence="5 15" id="KW-0121">Carboxypeptidase</keyword>
<evidence type="ECO:0000256" key="5">
    <source>
        <dbReference type="ARBA" id="ARBA00022645"/>
    </source>
</evidence>
<evidence type="ECO:0000313" key="15">
    <source>
        <dbReference type="EMBL" id="MEY6432292.1"/>
    </source>
</evidence>
<dbReference type="SUPFAM" id="SSF69189">
    <property type="entry name" value="Penicillin-binding protein associated domain"/>
    <property type="match status" value="1"/>
</dbReference>
<dbReference type="Gene3D" id="2.60.410.10">
    <property type="entry name" value="D-Ala-D-Ala carboxypeptidase, C-terminal domain"/>
    <property type="match status" value="1"/>
</dbReference>
<dbReference type="PANTHER" id="PTHR21581:SF6">
    <property type="entry name" value="TRAFFICKING PROTEIN PARTICLE COMPLEX SUBUNIT 12"/>
    <property type="match status" value="1"/>
</dbReference>
<evidence type="ECO:0000256" key="7">
    <source>
        <dbReference type="ARBA" id="ARBA00022729"/>
    </source>
</evidence>
<comment type="pathway">
    <text evidence="2">Cell wall biogenesis; peptidoglycan biosynthesis.</text>
</comment>
<evidence type="ECO:0000256" key="2">
    <source>
        <dbReference type="ARBA" id="ARBA00004752"/>
    </source>
</evidence>
<evidence type="ECO:0000259" key="14">
    <source>
        <dbReference type="SMART" id="SM00936"/>
    </source>
</evidence>
<dbReference type="EC" id="3.4.16.4" evidence="4"/>
<comment type="function">
    <text evidence="1">Removes C-terminal D-alanyl residues from sugar-peptide cell wall precursors.</text>
</comment>
<evidence type="ECO:0000256" key="8">
    <source>
        <dbReference type="ARBA" id="ARBA00022801"/>
    </source>
</evidence>
<dbReference type="InterPro" id="IPR001967">
    <property type="entry name" value="Peptidase_S11_N"/>
</dbReference>
<keyword evidence="10" id="KW-0573">Peptidoglycan synthesis</keyword>
<evidence type="ECO:0000256" key="13">
    <source>
        <dbReference type="RuleBase" id="RU004016"/>
    </source>
</evidence>
<dbReference type="EMBL" id="JBDKXB010000007">
    <property type="protein sequence ID" value="MEY6432292.1"/>
    <property type="molecule type" value="Genomic_DNA"/>
</dbReference>
<organism evidence="15 16">
    <name type="scientific">Thioalkalicoccus limnaeus</name>
    <dbReference type="NCBI Taxonomy" id="120681"/>
    <lineage>
        <taxon>Bacteria</taxon>
        <taxon>Pseudomonadati</taxon>
        <taxon>Pseudomonadota</taxon>
        <taxon>Gammaproteobacteria</taxon>
        <taxon>Chromatiales</taxon>
        <taxon>Chromatiaceae</taxon>
        <taxon>Thioalkalicoccus</taxon>
    </lineage>
</organism>
<keyword evidence="8 15" id="KW-0378">Hydrolase</keyword>
<keyword evidence="16" id="KW-1185">Reference proteome</keyword>
<dbReference type="InterPro" id="IPR012907">
    <property type="entry name" value="Peptidase_S11_C"/>
</dbReference>
<dbReference type="InterPro" id="IPR012338">
    <property type="entry name" value="Beta-lactam/transpept-like"/>
</dbReference>
<evidence type="ECO:0000256" key="11">
    <source>
        <dbReference type="ARBA" id="ARBA00023316"/>
    </source>
</evidence>
<dbReference type="Pfam" id="PF07943">
    <property type="entry name" value="PBP5_C"/>
    <property type="match status" value="1"/>
</dbReference>
<sequence>MKQRMPILAILVGFLIWPVVGWAQALVPDPPSIGAKSYLVMDHQTGEILVEHNADERVEPASLTKILTAYTVFREVAAGKLSLHDEVLVSEKAWRTPGSRTFIEVGTRVTIEDLLMGMIVQSGNDASVALAEHVGGSEAVFADLMNAHARRLGARNSHFANATGLPHPELYTTARDIALITSALISEFPDDYLRYSVREFTFNNIKQPNRNRLLARDDSVDGVKTGYTDAAGYCLVTSARREGRRLVTVVMGSKGPEQRAQESLALLNYGFRFFESPRLYEGGVAVANLRVWKGATTEVPVGPLTDVHATIPRGRYERLEAGLIPAPVREAPLAHGDILGTIVVTLDGHEINRVPAVALRDVERGGLWRRLVDSVIDLVQR</sequence>
<dbReference type="InterPro" id="IPR018044">
    <property type="entry name" value="Peptidase_S11"/>
</dbReference>
<evidence type="ECO:0000256" key="10">
    <source>
        <dbReference type="ARBA" id="ARBA00022984"/>
    </source>
</evidence>
<name>A0ABV4BDC8_9GAMM</name>
<dbReference type="InterPro" id="IPR015956">
    <property type="entry name" value="Peniciliin-bd_prot_C_sf"/>
</dbReference>
<comment type="similarity">
    <text evidence="3 13">Belongs to the peptidase S11 family.</text>
</comment>
<evidence type="ECO:0000256" key="6">
    <source>
        <dbReference type="ARBA" id="ARBA00022670"/>
    </source>
</evidence>
<evidence type="ECO:0000256" key="1">
    <source>
        <dbReference type="ARBA" id="ARBA00003217"/>
    </source>
</evidence>
<keyword evidence="6" id="KW-0645">Protease</keyword>